<evidence type="ECO:0000259" key="1">
    <source>
        <dbReference type="PROSITE" id="PS50972"/>
    </source>
</evidence>
<gene>
    <name evidence="2" type="ORF">Fuma_05317</name>
</gene>
<dbReference type="InterPro" id="IPR025595">
    <property type="entry name" value="PterinBD-DUF4346"/>
</dbReference>
<evidence type="ECO:0000313" key="3">
    <source>
        <dbReference type="Proteomes" id="UP000187735"/>
    </source>
</evidence>
<dbReference type="Gene3D" id="3.20.20.20">
    <property type="entry name" value="Dihydropteroate synthase-like"/>
    <property type="match status" value="1"/>
</dbReference>
<keyword evidence="3" id="KW-1185">Reference proteome</keyword>
<dbReference type="KEGG" id="fmr:Fuma_05317"/>
<dbReference type="AlphaFoldDB" id="A0A1P8WNN9"/>
<sequence>MTSKPINQQTLLFVTGRLAETSLREVVAMLSGRLGFRYEIAVPGIQVAALLHVSLLKNRLGVADAIDRVILPGWVQGDIVELEQHFNKPFERGPKDLHDLPEYFGLGKKQRATLDKYSIEIIGEINHATRQPLGDVVAEAVRMAADGADVIDVGCVPGETCPQVGEIVTALRAENLRVSIDSFDRTEVEAAVDAGAELILSCNQSNIDWVTKLGTEVVVIPNTPADVDSLDRLIETVAATGTPFRIDPIVEPIGMGFTASLERYMVARRAYPDVAMMMGVGNVTELTEVDSSGVNMLLAAMCEELGIQSVLTTQVINWCRTSVAEFDAARRLVHHAVTNQVVPKHIDSSLVMLRDVRMRGQSEETLNALAAALTDANFRIFAEQSGLHLMNSHGHWQGDAPFELFANALRANPNIDAGHAFYLGYEMARAEMARMLGKEYRQDEGLGFGLAGTLSGSAAVRHEQ</sequence>
<dbReference type="OrthoDB" id="4029442at2"/>
<dbReference type="Pfam" id="PF14251">
    <property type="entry name" value="PterinBD-DUF4346"/>
    <property type="match status" value="1"/>
</dbReference>
<dbReference type="EMBL" id="CP017641">
    <property type="protein sequence ID" value="APZ95658.1"/>
    <property type="molecule type" value="Genomic_DNA"/>
</dbReference>
<dbReference type="InterPro" id="IPR000489">
    <property type="entry name" value="Pterin-binding_dom"/>
</dbReference>
<organism evidence="2 3">
    <name type="scientific">Fuerstiella marisgermanici</name>
    <dbReference type="NCBI Taxonomy" id="1891926"/>
    <lineage>
        <taxon>Bacteria</taxon>
        <taxon>Pseudomonadati</taxon>
        <taxon>Planctomycetota</taxon>
        <taxon>Planctomycetia</taxon>
        <taxon>Planctomycetales</taxon>
        <taxon>Planctomycetaceae</taxon>
        <taxon>Fuerstiella</taxon>
    </lineage>
</organism>
<name>A0A1P8WNN9_9PLAN</name>
<reference evidence="2 3" key="1">
    <citation type="journal article" date="2016" name="Front. Microbiol.">
        <title>Fuerstia marisgermanicae gen. nov., sp. nov., an Unusual Member of the Phylum Planctomycetes from the German Wadden Sea.</title>
        <authorList>
            <person name="Kohn T."/>
            <person name="Heuer A."/>
            <person name="Jogler M."/>
            <person name="Vollmers J."/>
            <person name="Boedeker C."/>
            <person name="Bunk B."/>
            <person name="Rast P."/>
            <person name="Borchert D."/>
            <person name="Glockner I."/>
            <person name="Freese H.M."/>
            <person name="Klenk H.P."/>
            <person name="Overmann J."/>
            <person name="Kaster A.K."/>
            <person name="Rohde M."/>
            <person name="Wiegand S."/>
            <person name="Jogler C."/>
        </authorList>
    </citation>
    <scope>NUCLEOTIDE SEQUENCE [LARGE SCALE GENOMIC DNA]</scope>
    <source>
        <strain evidence="2 3">NH11</strain>
    </source>
</reference>
<dbReference type="RefSeq" id="WP_083732349.1">
    <property type="nucleotide sequence ID" value="NZ_CP017641.1"/>
</dbReference>
<dbReference type="GO" id="GO:0042558">
    <property type="term" value="P:pteridine-containing compound metabolic process"/>
    <property type="evidence" value="ECO:0007669"/>
    <property type="project" value="InterPro"/>
</dbReference>
<protein>
    <submittedName>
        <fullName evidence="2">Dihydropteroate synthase-related protein</fullName>
    </submittedName>
</protein>
<dbReference type="SUPFAM" id="SSF51717">
    <property type="entry name" value="Dihydropteroate synthetase-like"/>
    <property type="match status" value="1"/>
</dbReference>
<dbReference type="InterPro" id="IPR011005">
    <property type="entry name" value="Dihydropteroate_synth-like_sf"/>
</dbReference>
<dbReference type="Pfam" id="PF00809">
    <property type="entry name" value="Pterin_bind"/>
    <property type="match status" value="1"/>
</dbReference>
<accession>A0A1P8WNN9</accession>
<dbReference type="STRING" id="1891926.Fuma_05317"/>
<dbReference type="InterPro" id="IPR045406">
    <property type="entry name" value="DUF6513"/>
</dbReference>
<feature type="domain" description="Pterin-binding" evidence="1">
    <location>
        <begin position="101"/>
        <end position="334"/>
    </location>
</feature>
<dbReference type="PROSITE" id="PS50972">
    <property type="entry name" value="PTERIN_BINDING"/>
    <property type="match status" value="1"/>
</dbReference>
<dbReference type="Proteomes" id="UP000187735">
    <property type="component" value="Chromosome"/>
</dbReference>
<dbReference type="Pfam" id="PF20123">
    <property type="entry name" value="DUF6513"/>
    <property type="match status" value="1"/>
</dbReference>
<evidence type="ECO:0000313" key="2">
    <source>
        <dbReference type="EMBL" id="APZ95658.1"/>
    </source>
</evidence>
<proteinExistence type="predicted"/>